<keyword evidence="3" id="KW-1185">Reference proteome</keyword>
<dbReference type="RefSeq" id="WP_174959609.1">
    <property type="nucleotide sequence ID" value="NZ_CABVQG010000021.1"/>
</dbReference>
<protein>
    <submittedName>
        <fullName evidence="2">Uncharacterized protein</fullName>
    </submittedName>
</protein>
<feature type="region of interest" description="Disordered" evidence="1">
    <location>
        <begin position="54"/>
        <end position="112"/>
    </location>
</feature>
<feature type="compositionally biased region" description="Basic and acidic residues" evidence="1">
    <location>
        <begin position="54"/>
        <end position="72"/>
    </location>
</feature>
<gene>
    <name evidence="2" type="ORF">BLA17378_05269</name>
</gene>
<name>A0ABY6XXT6_9BURK</name>
<organism evidence="2 3">
    <name type="scientific">Burkholderia aenigmatica</name>
    <dbReference type="NCBI Taxonomy" id="2015348"/>
    <lineage>
        <taxon>Bacteria</taxon>
        <taxon>Pseudomonadati</taxon>
        <taxon>Pseudomonadota</taxon>
        <taxon>Betaproteobacteria</taxon>
        <taxon>Burkholderiales</taxon>
        <taxon>Burkholderiaceae</taxon>
        <taxon>Burkholderia</taxon>
        <taxon>Burkholderia cepacia complex</taxon>
    </lineage>
</organism>
<accession>A0ABY6XXT6</accession>
<evidence type="ECO:0000313" key="2">
    <source>
        <dbReference type="EMBL" id="VWD01491.1"/>
    </source>
</evidence>
<evidence type="ECO:0000313" key="3">
    <source>
        <dbReference type="Proteomes" id="UP000494120"/>
    </source>
</evidence>
<feature type="compositionally biased region" description="Basic and acidic residues" evidence="1">
    <location>
        <begin position="100"/>
        <end position="112"/>
    </location>
</feature>
<reference evidence="2 3" key="1">
    <citation type="submission" date="2019-09" db="EMBL/GenBank/DDBJ databases">
        <authorList>
            <person name="Depoorter E."/>
        </authorList>
    </citation>
    <scope>NUCLEOTIDE SEQUENCE [LARGE SCALE GENOMIC DNA]</scope>
    <source>
        <strain evidence="2 3">R-17378</strain>
    </source>
</reference>
<evidence type="ECO:0000256" key="1">
    <source>
        <dbReference type="SAM" id="MobiDB-lite"/>
    </source>
</evidence>
<sequence>MTAPHETPEKLTDWFPADVKPRHRGVYQTRNRDTGVISYNRWDGKRWHWGNESRDVAARTSDPKLDPDDLKPWRGLKQKPIAPLQPGESRQIGASMFEVHFTEGPDRPYADD</sequence>
<dbReference type="EMBL" id="CABVQG010000021">
    <property type="protein sequence ID" value="VWD01491.1"/>
    <property type="molecule type" value="Genomic_DNA"/>
</dbReference>
<proteinExistence type="predicted"/>
<comment type="caution">
    <text evidence="2">The sequence shown here is derived from an EMBL/GenBank/DDBJ whole genome shotgun (WGS) entry which is preliminary data.</text>
</comment>
<dbReference type="Proteomes" id="UP000494120">
    <property type="component" value="Unassembled WGS sequence"/>
</dbReference>